<proteinExistence type="predicted"/>
<evidence type="ECO:0000313" key="2">
    <source>
        <dbReference type="EMBL" id="TYB44711.1"/>
    </source>
</evidence>
<evidence type="ECO:0000256" key="1">
    <source>
        <dbReference type="SAM" id="Phobius"/>
    </source>
</evidence>
<sequence>MVGRVTEASVDSRRRGLAWRRLAGPGAVLGGVVAGALVVAFRDPNEAGHYPTCPFLLLTGYYCPGCGMMRLVHALTHGDVGTAFGLNPLLFVLLPVFGYLYARWTVLSARGLAMRSALFRPVVAYAFLGLLIVYWVVRNLPFGRALAP</sequence>
<keyword evidence="3" id="KW-1185">Reference proteome</keyword>
<evidence type="ECO:0000313" key="3">
    <source>
        <dbReference type="Proteomes" id="UP000323380"/>
    </source>
</evidence>
<dbReference type="InterPro" id="IPR021215">
    <property type="entry name" value="DUF2752"/>
</dbReference>
<feature type="transmembrane region" description="Helical" evidence="1">
    <location>
        <begin position="89"/>
        <end position="106"/>
    </location>
</feature>
<dbReference type="Proteomes" id="UP000323380">
    <property type="component" value="Unassembled WGS sequence"/>
</dbReference>
<keyword evidence="1" id="KW-0812">Transmembrane</keyword>
<feature type="transmembrane region" description="Helical" evidence="1">
    <location>
        <begin position="118"/>
        <end position="137"/>
    </location>
</feature>
<name>A0A5D0NKM8_9ACTN</name>
<gene>
    <name evidence="2" type="ORF">FXF69_21400</name>
</gene>
<keyword evidence="1" id="KW-0472">Membrane</keyword>
<organism evidence="2 3">
    <name type="scientific">Actinomadura chibensis</name>
    <dbReference type="NCBI Taxonomy" id="392828"/>
    <lineage>
        <taxon>Bacteria</taxon>
        <taxon>Bacillati</taxon>
        <taxon>Actinomycetota</taxon>
        <taxon>Actinomycetes</taxon>
        <taxon>Streptosporangiales</taxon>
        <taxon>Thermomonosporaceae</taxon>
        <taxon>Actinomadura</taxon>
    </lineage>
</organism>
<dbReference type="Pfam" id="PF10825">
    <property type="entry name" value="DUF2752"/>
    <property type="match status" value="1"/>
</dbReference>
<reference evidence="2 3" key="1">
    <citation type="submission" date="2019-08" db="EMBL/GenBank/DDBJ databases">
        <title>Actinomadura sp. nov. CYP1-5 isolated from mountain soil.</title>
        <authorList>
            <person name="Songsumanus A."/>
            <person name="Kuncharoen N."/>
            <person name="Kudo T."/>
            <person name="Yuki M."/>
            <person name="Igarashi Y."/>
            <person name="Tanasupawat S."/>
        </authorList>
    </citation>
    <scope>NUCLEOTIDE SEQUENCE [LARGE SCALE GENOMIC DNA]</scope>
    <source>
        <strain evidence="2 3">JCM 14158</strain>
    </source>
</reference>
<dbReference type="STRING" id="1220554.GCA_001552135_00756"/>
<dbReference type="EMBL" id="VSFG01000004">
    <property type="protein sequence ID" value="TYB44711.1"/>
    <property type="molecule type" value="Genomic_DNA"/>
</dbReference>
<protein>
    <submittedName>
        <fullName evidence="2">DUF2752 domain-containing protein</fullName>
    </submittedName>
</protein>
<accession>A0A5D0NKM8</accession>
<comment type="caution">
    <text evidence="2">The sequence shown here is derived from an EMBL/GenBank/DDBJ whole genome shotgun (WGS) entry which is preliminary data.</text>
</comment>
<feature type="transmembrane region" description="Helical" evidence="1">
    <location>
        <begin position="22"/>
        <end position="41"/>
    </location>
</feature>
<dbReference type="AlphaFoldDB" id="A0A5D0NKM8"/>
<keyword evidence="1" id="KW-1133">Transmembrane helix</keyword>